<protein>
    <recommendedName>
        <fullName evidence="1">MrfA-like Zn-binding domain-containing protein</fullName>
    </recommendedName>
</protein>
<name>A0A841FW33_9ACTN</name>
<keyword evidence="3" id="KW-1185">Reference proteome</keyword>
<dbReference type="RefSeq" id="WP_184789022.1">
    <property type="nucleotide sequence ID" value="NZ_BONT01000046.1"/>
</dbReference>
<dbReference type="InterPro" id="IPR047721">
    <property type="entry name" value="DrmB"/>
</dbReference>
<reference evidence="2 3" key="1">
    <citation type="submission" date="2020-08" db="EMBL/GenBank/DDBJ databases">
        <title>Genomic Encyclopedia of Type Strains, Phase IV (KMG-IV): sequencing the most valuable type-strain genomes for metagenomic binning, comparative biology and taxonomic classification.</title>
        <authorList>
            <person name="Goeker M."/>
        </authorList>
    </citation>
    <scope>NUCLEOTIDE SEQUENCE [LARGE SCALE GENOMIC DNA]</scope>
    <source>
        <strain evidence="2 3">YIM 65646</strain>
    </source>
</reference>
<proteinExistence type="predicted"/>
<organism evidence="2 3">
    <name type="scientific">Phytomonospora endophytica</name>
    <dbReference type="NCBI Taxonomy" id="714109"/>
    <lineage>
        <taxon>Bacteria</taxon>
        <taxon>Bacillati</taxon>
        <taxon>Actinomycetota</taxon>
        <taxon>Actinomycetes</taxon>
        <taxon>Micromonosporales</taxon>
        <taxon>Micromonosporaceae</taxon>
        <taxon>Phytomonospora</taxon>
    </lineage>
</organism>
<dbReference type="Pfam" id="PF09369">
    <property type="entry name" value="MZB"/>
    <property type="match status" value="1"/>
</dbReference>
<evidence type="ECO:0000313" key="2">
    <source>
        <dbReference type="EMBL" id="MBB6036190.1"/>
    </source>
</evidence>
<sequence>MEKIKHDLRLSEMISPFGVGAIVDVRGESLIAPDTSWWDKRFAPEISCERLLARLGAGVLRQPPTHAGHAGKDTQALPYWRFPAWRFCERCDRLSKLTGRKKGRWSNTCDCGGLFVPMRYVAICEKGSHIQDVHWFQWAHRGRGVELNETVRFCRDYKALRFRKLADRGEGLTALTVKCYGCGNSRSFAELVIKGALPRDGLRCIGRQPWEPESAVKEPCSHPLVAVQRGATGNYIAERISALDIPEERPRSVEAADRIRGHIFFEKVVTDNGGPQAEMVAGWIADELEVAPETVLAVAAGEDTGADGMLLDLKDGEWAAFLKKLGGGRDRTGGDFVVDGRGVEGLEGPQSLLGNIDGVGQVRRVREVRALRGFQRGNAEAARINADLGPDRRRQPTYPAIELFGEGIFLRFDERKLAEWEAKPGVQARAGILRRRREALPWAGRLDEPEPRYVALHTLAHLLIRRLAFASGYASAALQERIYANSNRMDKTAGILIYTAAGDAQGTLGGLVRLGAPDKLIPLLVAALDDADFCSNDPVCIESDRQGASQLNLSACHGCSLVSETSCEAGNRLLDRQLVLGGRDVKGLLEDVLTEVRRPG</sequence>
<dbReference type="AlphaFoldDB" id="A0A841FW33"/>
<feature type="domain" description="MrfA-like Zn-binding" evidence="1">
    <location>
        <begin position="459"/>
        <end position="559"/>
    </location>
</feature>
<accession>A0A841FW33</accession>
<evidence type="ECO:0000313" key="3">
    <source>
        <dbReference type="Proteomes" id="UP000548476"/>
    </source>
</evidence>
<dbReference type="NCBIfam" id="NF038324">
    <property type="entry name" value="DrmB_fam"/>
    <property type="match status" value="1"/>
</dbReference>
<comment type="caution">
    <text evidence="2">The sequence shown here is derived from an EMBL/GenBank/DDBJ whole genome shotgun (WGS) entry which is preliminary data.</text>
</comment>
<dbReference type="Proteomes" id="UP000548476">
    <property type="component" value="Unassembled WGS sequence"/>
</dbReference>
<evidence type="ECO:0000259" key="1">
    <source>
        <dbReference type="Pfam" id="PF09369"/>
    </source>
</evidence>
<gene>
    <name evidence="2" type="ORF">HNR73_004058</name>
</gene>
<dbReference type="EMBL" id="JACHGT010000008">
    <property type="protein sequence ID" value="MBB6036190.1"/>
    <property type="molecule type" value="Genomic_DNA"/>
</dbReference>
<dbReference type="InterPro" id="IPR018973">
    <property type="entry name" value="MZB"/>
</dbReference>